<proteinExistence type="predicted"/>
<reference evidence="3 4" key="1">
    <citation type="submission" date="2015-03" db="EMBL/GenBank/DDBJ databases">
        <title>RNA-seq based gene annotation and comparative genomics of four Zymoseptoria species reveal species-specific pathogenicity related genes and transposable element activity.</title>
        <authorList>
            <person name="Grandaubert J."/>
            <person name="Bhattacharyya A."/>
            <person name="Stukenbrock E.H."/>
        </authorList>
    </citation>
    <scope>NUCLEOTIDE SEQUENCE [LARGE SCALE GENOMIC DNA]</scope>
    <source>
        <strain evidence="3 4">Zb18110</strain>
    </source>
</reference>
<name>A0A0F4GY66_9PEZI</name>
<accession>A0A0F4GY66</accession>
<keyword evidence="2" id="KW-0472">Membrane</keyword>
<dbReference type="EMBL" id="LAFY01000261">
    <property type="protein sequence ID" value="KJY01948.1"/>
    <property type="molecule type" value="Genomic_DNA"/>
</dbReference>
<feature type="region of interest" description="Disordered" evidence="1">
    <location>
        <begin position="53"/>
        <end position="83"/>
    </location>
</feature>
<evidence type="ECO:0000256" key="1">
    <source>
        <dbReference type="SAM" id="MobiDB-lite"/>
    </source>
</evidence>
<gene>
    <name evidence="3" type="ORF">TI39_contig269g00014</name>
</gene>
<keyword evidence="4" id="KW-1185">Reference proteome</keyword>
<dbReference type="Proteomes" id="UP000033647">
    <property type="component" value="Unassembled WGS sequence"/>
</dbReference>
<keyword evidence="2" id="KW-0812">Transmembrane</keyword>
<evidence type="ECO:0000256" key="2">
    <source>
        <dbReference type="SAM" id="Phobius"/>
    </source>
</evidence>
<feature type="transmembrane region" description="Helical" evidence="2">
    <location>
        <begin position="124"/>
        <end position="146"/>
    </location>
</feature>
<dbReference type="OrthoDB" id="3650658at2759"/>
<evidence type="ECO:0000313" key="3">
    <source>
        <dbReference type="EMBL" id="KJY01948.1"/>
    </source>
</evidence>
<keyword evidence="2" id="KW-1133">Transmembrane helix</keyword>
<protein>
    <submittedName>
        <fullName evidence="3">Uncharacterized protein</fullName>
    </submittedName>
</protein>
<feature type="compositionally biased region" description="Polar residues" evidence="1">
    <location>
        <begin position="1"/>
        <end position="21"/>
    </location>
</feature>
<sequence length="154" mass="17029">MDTTSLVLNGRTTNDVPPSCTQERRSSILRSFSTPMLPSLSALNAVNLAKLGSAPSSPTFSGASTPRRPGSARSNSSGWYTPNENNLTLEDFAKRLKTRSKRLEIWQGRCAQNIVMALLRPTPLVLFLFNPVCLLMVWICVMVWWMSSPGRGIE</sequence>
<feature type="compositionally biased region" description="Polar residues" evidence="1">
    <location>
        <begin position="72"/>
        <end position="83"/>
    </location>
</feature>
<feature type="region of interest" description="Disordered" evidence="1">
    <location>
        <begin position="1"/>
        <end position="23"/>
    </location>
</feature>
<evidence type="ECO:0000313" key="4">
    <source>
        <dbReference type="Proteomes" id="UP000033647"/>
    </source>
</evidence>
<feature type="compositionally biased region" description="Polar residues" evidence="1">
    <location>
        <begin position="54"/>
        <end position="64"/>
    </location>
</feature>
<dbReference type="AlphaFoldDB" id="A0A0F4GY66"/>
<comment type="caution">
    <text evidence="3">The sequence shown here is derived from an EMBL/GenBank/DDBJ whole genome shotgun (WGS) entry which is preliminary data.</text>
</comment>
<organism evidence="3 4">
    <name type="scientific">Zymoseptoria brevis</name>
    <dbReference type="NCBI Taxonomy" id="1047168"/>
    <lineage>
        <taxon>Eukaryota</taxon>
        <taxon>Fungi</taxon>
        <taxon>Dikarya</taxon>
        <taxon>Ascomycota</taxon>
        <taxon>Pezizomycotina</taxon>
        <taxon>Dothideomycetes</taxon>
        <taxon>Dothideomycetidae</taxon>
        <taxon>Mycosphaerellales</taxon>
        <taxon>Mycosphaerellaceae</taxon>
        <taxon>Zymoseptoria</taxon>
    </lineage>
</organism>